<proteinExistence type="predicted"/>
<dbReference type="KEGG" id="dsl:Dacsa_1054"/>
<dbReference type="OrthoDB" id="561585at2"/>
<evidence type="ECO:0000313" key="5">
    <source>
        <dbReference type="Proteomes" id="UP000010482"/>
    </source>
</evidence>
<evidence type="ECO:0000256" key="2">
    <source>
        <dbReference type="ARBA" id="ARBA00023180"/>
    </source>
</evidence>
<accession>K9YTV0</accession>
<dbReference type="InterPro" id="IPR001343">
    <property type="entry name" value="Hemolysn_Ca-bd"/>
</dbReference>
<name>K9YTV0_DACS8</name>
<dbReference type="PROSITE" id="PS00330">
    <property type="entry name" value="HEMOLYSIN_CALCIUM"/>
    <property type="match status" value="1"/>
</dbReference>
<sequence length="2409" mass="255334">MSSELISSQNSKSQDIWLEQIITPLANFEVSKNNYQLSLETINFAFEQATSILSEFINSPDVNKKLAIALGKIELQTELASEPFQFPNLLLINSSILGGALGGYASQTNEIFFSDSLIDNPILLSRVFLEEIGHAIDAQINSIDSPGDEGAIFASLVQREVLSPQDLAELKQENDRATVVINGERVTIEQANFIVTNTEDSGAGSLRQAITEANNTNGADTITFDANLSGQTITLTGEQLEITDSVTIEGLGAEELTIDATGNSRAFSVSDEQTDNPLQVSIEGVTITGGSAVGPDDNTLTTDRFGGGIFNREILTLTDVAIEGNSAERDGGGIYNDRFGGILTVIDSLISENQTSDQFGNGAGIGNGGTLNLNNTTISTNSASSAGGGITNFSDGQIALNNSRIEDNTAYSGGGIDNDGIFTISSSTIANNVATNNGGGIRNAGSDEVGMTISRSTISGNSALVGGGIDNANELLITNSTVSSNSAETQGGGINNTNTLTLVSSTIAQNTAPSAGGLFNPEGELTLINSLIAGNDSQDLLNEIQEGFITRTGVINSNGVNLVADGSFTRENILNVDPLLSPLQDNGGSTLTHLLLEGSPAIDVGETTFISDEFEQRGQGFDRVVNGTVDLGAVEVDNTGLEPNTPPNAEDDEVSTIVGNSVIVNVLENDNDEDGDPLTVTIVTPPEQGVAEVVGENNAQIAYSSNQDFSGTDTLVYEVSDGRTGTDTATVTIQVEPIALDDAATTTVNAEVAINVFANDLPINGEGLTLTFDETSVNGGAIEQDADTDELIYAPPTDFTGTDTFNYTISDGSFSSEAVVSVTVEESLFGAIVVDFEEGFTDQQEVTSPISVPNNEVTLTVGSGTTGPGDSNPFIAQVGDPQTAFIPNDDAEEEAVGNFFLTDESNGPNNSLNYFIEFDQPIPSLSVDLLDFVDEQSNDASVSLTVFSDSFSTVVGEASSSLTEGDAENTDFENLSVTNPSGLIQSASIVTQFSDLGTGIDNITLSPAEEEVTDLPTAPEGKTGESWGDPHIVTFDEVAYDFQAAAEFILAQETEGTLEVQVRQEPVSNNVSVNTAVATTLDGETVMIDVSDDQPLQINGNANALAEGESTTVGNGEIFREGNTYTVIYPGEDGEVNDGDERLIVDTRSSSLDVEVQLAADRAGGFEGLLGNADMDGENDIATADGEPLSRPLPFDQLYGDFRSDWRVDSEEESLFTYDEGESPDSFYQPDFPSELATLDNLDPEVRAAAEQAARDAGLQEGTFNFDSAVLDFALTQDEEFLEAGGNANTVDNENTVSATEGDPYADEVIAYEPDFSDGNVPTNENFTDPVVAVGAPDYNPDSETGSVSLGSGGRITLQFTDNVLTGSGDNQPDLRIFEVGPDVENTFVEISEDGEEFISIGEVAGDVSTLDIDASLEANEIDPATEFRFVRLQDNPEEGDSGGGTPGADIDAIEVITPEAPTTDLPTSPEGKIGISWGDPHLVTFDEVAYDFQAAAEFILAQETEGTLEVQVRQEPVSNNVSVNTAVATTLDGETVMIDVSDDQPLQINGNANALAEGESTTVGNGEIFREGNTYTVIYPGEDGEVNDGDERLIVDTRSSSLDVEVQLAEDRAGGFEGLLGNADMDGENDIATADGEPLPRPLPFDELYGDFRSDWRVDSQQESLFTYDEGESPDSFYQPEFPSAPATLDNLDPDVRAAAEQAARDAGLQEGTFNFNSAVLDFALTEDETFLESAQEVPTVNADNQVLFDETVEEELVFGSTSDDTFDASEADPYTGNMQIVFTGAGEDTVDGTDATGNNRLYTSSDNDRILAAQRDRVFTNGGDDEILAASNNRIFAGAGNDLVDTSQGSSNNRLYGQAGDDELFAGNNDVLLGGEGEDRLFIVTQGDNILTGNTGADQFWITTAEVPNSLNTVTDFTSGEDVIGVGGFPELTFADLTLTQEEADTIISFGANTGLVDEETPIAVLQGIQANSLIPENFIFDSPDTAESFNIELDYRFAPPEAFDDIDKARLEEAATIWESFIVDEFPEIPAGSTIGLPNPQSDEANSEEVVIEEPLGDLRIFLAAKSLDGPAAFAGPRIPEVNDTIPDDIFEGFNSSDFEPRIGALTFNTDEEGSAIVNVALALHEMGHVLGIGSSPAFDERVNEDLFFEGETASALNNGEPIPILSRDEGHIEEGFTLSDEIAPLLGPGVGDSLPTVLDLAILKDIGYEIPVLENLEGEELPTLDYIRQGTFGDDNDFRYLYGHNGEDTIFGGDGNDFLIGSFLRSSGNIFIQNGVLQLQNYLQPEDEADQLFGEAGDDWLIGNGGDDHLAGGTGDDELQGDLGIDTFIFEANNGADIITDFDVTNEIMQIASGLGFTTGTEVLETLTKPSDDVSRLTLSAGNTIDVLHESMSGTPLTATNFQVI</sequence>
<evidence type="ECO:0000313" key="4">
    <source>
        <dbReference type="EMBL" id="AFZ49765.1"/>
    </source>
</evidence>
<dbReference type="PATRIC" id="fig|13035.3.peg.1187"/>
<dbReference type="Gene3D" id="2.60.40.3440">
    <property type="match status" value="2"/>
</dbReference>
<dbReference type="InterPro" id="IPR059226">
    <property type="entry name" value="Choice_anch_Q_dom"/>
</dbReference>
<feature type="domain" description="VWFD" evidence="3">
    <location>
        <begin position="1022"/>
        <end position="1215"/>
    </location>
</feature>
<dbReference type="SUPFAM" id="SSF51126">
    <property type="entry name" value="Pectin lyase-like"/>
    <property type="match status" value="2"/>
</dbReference>
<dbReference type="EMBL" id="CP003944">
    <property type="protein sequence ID" value="AFZ49765.1"/>
    <property type="molecule type" value="Genomic_DNA"/>
</dbReference>
<gene>
    <name evidence="4" type="ORF">Dacsa_1054</name>
</gene>
<reference evidence="4" key="1">
    <citation type="submission" date="2012-04" db="EMBL/GenBank/DDBJ databases">
        <title>Finished genome of Dactylococcopsis salina PCC 8305.</title>
        <authorList>
            <consortium name="US DOE Joint Genome Institute"/>
            <person name="Gugger M."/>
            <person name="Coursin T."/>
            <person name="Rippka R."/>
            <person name="Tandeau De Marsac N."/>
            <person name="Huntemann M."/>
            <person name="Wei C.-L."/>
            <person name="Han J."/>
            <person name="Detter J.C."/>
            <person name="Han C."/>
            <person name="Tapia R."/>
            <person name="Daligault H."/>
            <person name="Chen A."/>
            <person name="Krypides N."/>
            <person name="Mavromatis K."/>
            <person name="Markowitz V."/>
            <person name="Szeto E."/>
            <person name="Ivanova N."/>
            <person name="Ovchinnikova G."/>
            <person name="Pagani I."/>
            <person name="Pati A."/>
            <person name="Goodwin L."/>
            <person name="Peters L."/>
            <person name="Pitluck S."/>
            <person name="Woyke T."/>
            <person name="Kerfeld C."/>
        </authorList>
    </citation>
    <scope>NUCLEOTIDE SEQUENCE [LARGE SCALE GENOMIC DNA]</scope>
    <source>
        <strain evidence="4">PCC 8305</strain>
    </source>
</reference>
<dbReference type="HOGENOM" id="CLU_229195_0_0_3"/>
<dbReference type="InterPro" id="IPR011049">
    <property type="entry name" value="Serralysin-like_metalloprot_C"/>
</dbReference>
<dbReference type="GO" id="GO:0031012">
    <property type="term" value="C:extracellular matrix"/>
    <property type="evidence" value="ECO:0007669"/>
    <property type="project" value="TreeGrafter"/>
</dbReference>
<dbReference type="PANTHER" id="PTHR11339:SF386">
    <property type="entry name" value="HEMOLECTIN, ISOFORM A"/>
    <property type="match status" value="1"/>
</dbReference>
<dbReference type="eggNOG" id="COG3210">
    <property type="taxonomic scope" value="Bacteria"/>
</dbReference>
<dbReference type="Gene3D" id="2.150.10.10">
    <property type="entry name" value="Serralysin-like metalloprotease, C-terminal"/>
    <property type="match status" value="2"/>
</dbReference>
<evidence type="ECO:0000256" key="1">
    <source>
        <dbReference type="ARBA" id="ARBA00023157"/>
    </source>
</evidence>
<dbReference type="GO" id="GO:0005509">
    <property type="term" value="F:calcium ion binding"/>
    <property type="evidence" value="ECO:0007669"/>
    <property type="project" value="InterPro"/>
</dbReference>
<dbReference type="STRING" id="13035.Dacsa_1054"/>
<dbReference type="SUPFAM" id="SSF55486">
    <property type="entry name" value="Metalloproteases ('zincins'), catalytic domain"/>
    <property type="match status" value="1"/>
</dbReference>
<protein>
    <submittedName>
        <fullName evidence="4">von Willebrand factor type D domain protein,putative calcium-binding protein</fullName>
    </submittedName>
</protein>
<dbReference type="Pfam" id="PF00094">
    <property type="entry name" value="VWD"/>
    <property type="match status" value="2"/>
</dbReference>
<evidence type="ECO:0000259" key="3">
    <source>
        <dbReference type="PROSITE" id="PS51233"/>
    </source>
</evidence>
<organism evidence="4 5">
    <name type="scientific">Dactylococcopsis salina (strain PCC 8305)</name>
    <name type="common">Myxobactron salinum</name>
    <dbReference type="NCBI Taxonomy" id="13035"/>
    <lineage>
        <taxon>Bacteria</taxon>
        <taxon>Bacillati</taxon>
        <taxon>Cyanobacteriota</taxon>
        <taxon>Cyanophyceae</taxon>
        <taxon>Nodosilineales</taxon>
        <taxon>Cymatolegaceae</taxon>
        <taxon>Dactylococcopsis</taxon>
    </lineage>
</organism>
<dbReference type="GO" id="GO:0005615">
    <property type="term" value="C:extracellular space"/>
    <property type="evidence" value="ECO:0007669"/>
    <property type="project" value="TreeGrafter"/>
</dbReference>
<dbReference type="InterPro" id="IPR050780">
    <property type="entry name" value="Mucin_vWF_Thrombospondin_sf"/>
</dbReference>
<dbReference type="SMART" id="SM00216">
    <property type="entry name" value="VWD"/>
    <property type="match status" value="2"/>
</dbReference>
<dbReference type="InterPro" id="IPR011050">
    <property type="entry name" value="Pectin_lyase_fold/virulence"/>
</dbReference>
<keyword evidence="5" id="KW-1185">Reference proteome</keyword>
<dbReference type="PRINTS" id="PR00313">
    <property type="entry name" value="CABNDNGRPT"/>
</dbReference>
<dbReference type="SUPFAM" id="SSF51120">
    <property type="entry name" value="beta-Roll"/>
    <property type="match status" value="2"/>
</dbReference>
<dbReference type="Proteomes" id="UP000010482">
    <property type="component" value="Chromosome"/>
</dbReference>
<dbReference type="InterPro" id="IPR001846">
    <property type="entry name" value="VWF_type-D"/>
</dbReference>
<feature type="domain" description="VWFD" evidence="3">
    <location>
        <begin position="1473"/>
        <end position="1666"/>
    </location>
</feature>
<dbReference type="PANTHER" id="PTHR11339">
    <property type="entry name" value="EXTRACELLULAR MATRIX GLYCOPROTEIN RELATED"/>
    <property type="match status" value="1"/>
</dbReference>
<dbReference type="RefSeq" id="WP_015228774.1">
    <property type="nucleotide sequence ID" value="NC_019780.1"/>
</dbReference>
<keyword evidence="1" id="KW-1015">Disulfide bond</keyword>
<dbReference type="NCBIfam" id="NF041518">
    <property type="entry name" value="choice_anch_Q"/>
    <property type="match status" value="1"/>
</dbReference>
<dbReference type="Pfam" id="PF17963">
    <property type="entry name" value="Big_9"/>
    <property type="match status" value="2"/>
</dbReference>
<dbReference type="PROSITE" id="PS51233">
    <property type="entry name" value="VWFD"/>
    <property type="match status" value="2"/>
</dbReference>
<dbReference type="InterPro" id="IPR018511">
    <property type="entry name" value="Hemolysin-typ_Ca-bd_CS"/>
</dbReference>
<dbReference type="Pfam" id="PF00353">
    <property type="entry name" value="HemolysinCabind"/>
    <property type="match status" value="3"/>
</dbReference>
<keyword evidence="2" id="KW-0325">Glycoprotein</keyword>
<dbReference type="eggNOG" id="COG2931">
    <property type="taxonomic scope" value="Bacteria"/>
</dbReference>